<evidence type="ECO:0000313" key="4">
    <source>
        <dbReference type="Proteomes" id="UP001165488"/>
    </source>
</evidence>
<sequence length="482" mass="55197">MDLKIRAFLLYVLIFVGHSANGFSERQAYILDSVSEFKKGGNYISAIEWLNQLLASNTIDGKDTNIEILVKIQLLGLLIDLERYDQAVEMFHEIEEGFITKADSFLKILYYQEASKLYSQIGMTELALTYNIKAIQISIESRSETDQNVLIGDLYALRATLCNKINDITLALHFSYKAISYRKATLEIPVLLDYYQTIQNDMDSTSLYLSLLDQTLEDPSCQVDIKYQLNLAAGKYWLVESDFVKAVAYLESALIFAEVMQKSELKTDVLQILLSYYKQVGDNEKMSLCLSEILNLKSKADFDLSQNRLSKILFSDTLKDKSINIGGFQSYNLWIGFLIILIVFLFLLAIIAKSRLHKNISNLEYKKLEDEKEILEKKVLDAHNDILESAKSNDPAFLAKFKEVHVEFWKALEGLDANLSIEELKLCAFIRLKFTTKEISSFTYVQVKTVQMKKYRLRKKLGLTTAEDLGTWIDQLVDGKDN</sequence>
<proteinExistence type="predicted"/>
<dbReference type="RefSeq" id="WP_241275858.1">
    <property type="nucleotide sequence ID" value="NZ_JAKZGS010000015.1"/>
</dbReference>
<evidence type="ECO:0000256" key="1">
    <source>
        <dbReference type="SAM" id="Coils"/>
    </source>
</evidence>
<comment type="caution">
    <text evidence="3">The sequence shown here is derived from an EMBL/GenBank/DDBJ whole genome shotgun (WGS) entry which is preliminary data.</text>
</comment>
<evidence type="ECO:0008006" key="5">
    <source>
        <dbReference type="Google" id="ProtNLM"/>
    </source>
</evidence>
<dbReference type="Gene3D" id="1.10.10.10">
    <property type="entry name" value="Winged helix-like DNA-binding domain superfamily/Winged helix DNA-binding domain"/>
    <property type="match status" value="1"/>
</dbReference>
<dbReference type="SUPFAM" id="SSF48452">
    <property type="entry name" value="TPR-like"/>
    <property type="match status" value="1"/>
</dbReference>
<gene>
    <name evidence="3" type="ORF">MM236_15265</name>
</gene>
<dbReference type="InterPro" id="IPR016032">
    <property type="entry name" value="Sig_transdc_resp-reg_C-effctor"/>
</dbReference>
<dbReference type="EMBL" id="JAKZGS010000015">
    <property type="protein sequence ID" value="MCH7399360.1"/>
    <property type="molecule type" value="Genomic_DNA"/>
</dbReference>
<dbReference type="Gene3D" id="1.25.40.10">
    <property type="entry name" value="Tetratricopeptide repeat domain"/>
    <property type="match status" value="1"/>
</dbReference>
<dbReference type="Proteomes" id="UP001165488">
    <property type="component" value="Unassembled WGS sequence"/>
</dbReference>
<name>A0ABS9USI3_9BACT</name>
<keyword evidence="2" id="KW-1133">Transmembrane helix</keyword>
<accession>A0ABS9USI3</accession>
<organism evidence="3 4">
    <name type="scientific">Belliella calami</name>
    <dbReference type="NCBI Taxonomy" id="2923436"/>
    <lineage>
        <taxon>Bacteria</taxon>
        <taxon>Pseudomonadati</taxon>
        <taxon>Bacteroidota</taxon>
        <taxon>Cytophagia</taxon>
        <taxon>Cytophagales</taxon>
        <taxon>Cyclobacteriaceae</taxon>
        <taxon>Belliella</taxon>
    </lineage>
</organism>
<keyword evidence="1" id="KW-0175">Coiled coil</keyword>
<keyword evidence="2" id="KW-0472">Membrane</keyword>
<dbReference type="SUPFAM" id="SSF46894">
    <property type="entry name" value="C-terminal effector domain of the bipartite response regulators"/>
    <property type="match status" value="1"/>
</dbReference>
<reference evidence="3" key="1">
    <citation type="submission" date="2022-03" db="EMBL/GenBank/DDBJ databases">
        <title>De novo assembled genomes of Belliella spp. (Cyclobacteriaceae) strains.</title>
        <authorList>
            <person name="Szabo A."/>
            <person name="Korponai K."/>
            <person name="Felfoldi T."/>
        </authorList>
    </citation>
    <scope>NUCLEOTIDE SEQUENCE</scope>
    <source>
        <strain evidence="3">DSM 107340</strain>
    </source>
</reference>
<evidence type="ECO:0000256" key="2">
    <source>
        <dbReference type="SAM" id="Phobius"/>
    </source>
</evidence>
<feature type="coiled-coil region" evidence="1">
    <location>
        <begin position="358"/>
        <end position="385"/>
    </location>
</feature>
<keyword evidence="2" id="KW-0812">Transmembrane</keyword>
<dbReference type="InterPro" id="IPR011990">
    <property type="entry name" value="TPR-like_helical_dom_sf"/>
</dbReference>
<dbReference type="InterPro" id="IPR036388">
    <property type="entry name" value="WH-like_DNA-bd_sf"/>
</dbReference>
<evidence type="ECO:0000313" key="3">
    <source>
        <dbReference type="EMBL" id="MCH7399360.1"/>
    </source>
</evidence>
<keyword evidence="4" id="KW-1185">Reference proteome</keyword>
<feature type="transmembrane region" description="Helical" evidence="2">
    <location>
        <begin position="331"/>
        <end position="352"/>
    </location>
</feature>
<protein>
    <recommendedName>
        <fullName evidence="5">HTH luxR-type domain-containing protein</fullName>
    </recommendedName>
</protein>